<keyword evidence="4" id="KW-1185">Reference proteome</keyword>
<dbReference type="InterPro" id="IPR001005">
    <property type="entry name" value="SANT/Myb"/>
</dbReference>
<dbReference type="CDD" id="cd00167">
    <property type="entry name" value="SANT"/>
    <property type="match status" value="1"/>
</dbReference>
<keyword evidence="2" id="KW-1133">Transmembrane helix</keyword>
<comment type="caution">
    <text evidence="3">The sequence shown here is derived from an EMBL/GenBank/DDBJ whole genome shotgun (WGS) entry which is preliminary data.</text>
</comment>
<dbReference type="Proteomes" id="UP000289738">
    <property type="component" value="Chromosome B02"/>
</dbReference>
<proteinExistence type="predicted"/>
<feature type="region of interest" description="Disordered" evidence="1">
    <location>
        <begin position="1"/>
        <end position="35"/>
    </location>
</feature>
<evidence type="ECO:0000313" key="3">
    <source>
        <dbReference type="EMBL" id="RYR26455.1"/>
    </source>
</evidence>
<evidence type="ECO:0000256" key="2">
    <source>
        <dbReference type="SAM" id="Phobius"/>
    </source>
</evidence>
<evidence type="ECO:0008006" key="5">
    <source>
        <dbReference type="Google" id="ProtNLM"/>
    </source>
</evidence>
<feature type="transmembrane region" description="Helical" evidence="2">
    <location>
        <begin position="166"/>
        <end position="189"/>
    </location>
</feature>
<dbReference type="AlphaFoldDB" id="A0A445AJ86"/>
<evidence type="ECO:0000256" key="1">
    <source>
        <dbReference type="SAM" id="MobiDB-lite"/>
    </source>
</evidence>
<reference evidence="3 4" key="1">
    <citation type="submission" date="2019-01" db="EMBL/GenBank/DDBJ databases">
        <title>Sequencing of cultivated peanut Arachis hypogaea provides insights into genome evolution and oil improvement.</title>
        <authorList>
            <person name="Chen X."/>
        </authorList>
    </citation>
    <scope>NUCLEOTIDE SEQUENCE [LARGE SCALE GENOMIC DNA]</scope>
    <source>
        <strain evidence="4">cv. Fuhuasheng</strain>
        <tissue evidence="3">Leaves</tissue>
    </source>
</reference>
<dbReference type="STRING" id="3818.A0A445AJ86"/>
<gene>
    <name evidence="3" type="ORF">Ahy_B02g060691</name>
</gene>
<organism evidence="3 4">
    <name type="scientific">Arachis hypogaea</name>
    <name type="common">Peanut</name>
    <dbReference type="NCBI Taxonomy" id="3818"/>
    <lineage>
        <taxon>Eukaryota</taxon>
        <taxon>Viridiplantae</taxon>
        <taxon>Streptophyta</taxon>
        <taxon>Embryophyta</taxon>
        <taxon>Tracheophyta</taxon>
        <taxon>Spermatophyta</taxon>
        <taxon>Magnoliopsida</taxon>
        <taxon>eudicotyledons</taxon>
        <taxon>Gunneridae</taxon>
        <taxon>Pentapetalae</taxon>
        <taxon>rosids</taxon>
        <taxon>fabids</taxon>
        <taxon>Fabales</taxon>
        <taxon>Fabaceae</taxon>
        <taxon>Papilionoideae</taxon>
        <taxon>50 kb inversion clade</taxon>
        <taxon>dalbergioids sensu lato</taxon>
        <taxon>Dalbergieae</taxon>
        <taxon>Pterocarpus clade</taxon>
        <taxon>Arachis</taxon>
    </lineage>
</organism>
<dbReference type="Gene3D" id="1.10.10.60">
    <property type="entry name" value="Homeodomain-like"/>
    <property type="match status" value="1"/>
</dbReference>
<dbReference type="SUPFAM" id="SSF46689">
    <property type="entry name" value="Homeodomain-like"/>
    <property type="match status" value="1"/>
</dbReference>
<keyword evidence="2" id="KW-0472">Membrane</keyword>
<keyword evidence="2" id="KW-0812">Transmembrane</keyword>
<protein>
    <recommendedName>
        <fullName evidence="5">Myb-like domain-containing protein</fullName>
    </recommendedName>
</protein>
<dbReference type="InterPro" id="IPR009057">
    <property type="entry name" value="Homeodomain-like_sf"/>
</dbReference>
<name>A0A445AJ86_ARAHY</name>
<accession>A0A445AJ86</accession>
<dbReference type="EMBL" id="SDMP01000012">
    <property type="protein sequence ID" value="RYR26455.1"/>
    <property type="molecule type" value="Genomic_DNA"/>
</dbReference>
<evidence type="ECO:0000313" key="4">
    <source>
        <dbReference type="Proteomes" id="UP000289738"/>
    </source>
</evidence>
<sequence length="238" mass="26146">MSSTMSPGIGSEASASPRHRRTTGPIRRANGGWTAEEDETLRNAVAAFKGKSWKKIDGKKFLVQNLLKHLGLGTDATLLRHREISNAASLFFTSSHSHLEKREKQRPRERRREESLAVAVADALPLDLASPSPSPRLAFPLALASSHLALASPCLAVPGLRPHPCLLFFVVVGEVVVVVVVIVFFAFLASPQRHPSASLPTFRYPNSLPPPPRSFTVTTITDNLRFKFLIPVLIHHNF</sequence>